<feature type="compositionally biased region" description="Basic and acidic residues" evidence="2">
    <location>
        <begin position="1"/>
        <end position="13"/>
    </location>
</feature>
<dbReference type="VEuPathDB" id="ToxoDB:ETH2_1000700"/>
<dbReference type="AlphaFoldDB" id="U6L599"/>
<protein>
    <submittedName>
        <fullName evidence="3">Uncharacterized protein</fullName>
    </submittedName>
</protein>
<organism evidence="3 4">
    <name type="scientific">Eimeria tenella</name>
    <name type="common">Coccidian parasite</name>
    <dbReference type="NCBI Taxonomy" id="5802"/>
    <lineage>
        <taxon>Eukaryota</taxon>
        <taxon>Sar</taxon>
        <taxon>Alveolata</taxon>
        <taxon>Apicomplexa</taxon>
        <taxon>Conoidasida</taxon>
        <taxon>Coccidia</taxon>
        <taxon>Eucoccidiorida</taxon>
        <taxon>Eimeriorina</taxon>
        <taxon>Eimeriidae</taxon>
        <taxon>Eimeria</taxon>
    </lineage>
</organism>
<proteinExistence type="predicted"/>
<reference evidence="3" key="1">
    <citation type="submission" date="2013-10" db="EMBL/GenBank/DDBJ databases">
        <title>Genomic analysis of the causative agents of coccidiosis in chickens.</title>
        <authorList>
            <person name="Reid A.J."/>
            <person name="Blake D."/>
            <person name="Billington K."/>
            <person name="Browne H."/>
            <person name="Dunn M."/>
            <person name="Hung S."/>
            <person name="Kawahara F."/>
            <person name="Miranda-Saavedra D."/>
            <person name="Mourier T."/>
            <person name="Nagra H."/>
            <person name="Otto T.D."/>
            <person name="Rawlings N."/>
            <person name="Sanchez A."/>
            <person name="Sanders M."/>
            <person name="Subramaniam C."/>
            <person name="Tay Y."/>
            <person name="Dear P."/>
            <person name="Doerig C."/>
            <person name="Gruber A."/>
            <person name="Parkinson J."/>
            <person name="Shirley M."/>
            <person name="Wan K.L."/>
            <person name="Berriman M."/>
            <person name="Tomley F."/>
            <person name="Pain A."/>
        </authorList>
    </citation>
    <scope>NUCLEOTIDE SEQUENCE [LARGE SCALE GENOMIC DNA]</scope>
    <source>
        <strain evidence="3">Houghton</strain>
    </source>
</reference>
<dbReference type="VEuPathDB" id="ToxoDB:ETH_00025755"/>
<feature type="region of interest" description="Disordered" evidence="2">
    <location>
        <begin position="1"/>
        <end position="38"/>
    </location>
</feature>
<evidence type="ECO:0000313" key="3">
    <source>
        <dbReference type="EMBL" id="CDJ45567.1"/>
    </source>
</evidence>
<dbReference type="Proteomes" id="UP000030747">
    <property type="component" value="Unassembled WGS sequence"/>
</dbReference>
<sequence length="504" mass="53064">HPRNIIHIDRGPPQEEGPPGGPPEGPKAAGSTLSAAARSKHPGHDFVRQLALGAPGLSLLQRSLALNSIIEDCHDIRLAAAALQGELEECPASHVAARGQLQQQLQHTLLQAAELLLLRHCCTSLPLPMPFLLDFWAPAICPSAAAYVSRLRQHYLRLQQQQQQQEQQQQEQQEEGFLGALPPGLNSLVTEGRSSTKWLISSVSSSSKGLRLLLLLLPMLTDACTALLLQGLLLCPEALLEVFAGADAVLAAAAAGPSAAAAAAATEGASGAPAAAGAGAPAAAAAAAVAGDCSLRLFEEVMRSTGTAAAALAALPKNSLLSLLLQQQSEGHERSSTCCFLLLGVLRVLRAAGPSRTAVLCSFLDVLDWGLQQQQQQQQEQASLVAIAAHMSGACLLALLTIHLPRAEGTANPGQMKVITRFLCLVTEALVSLLAKNSNEATDQQQQQLQQQQQQRLRPLIRCLLQQARQCPAWAATITTQAMSCLGEAAARAFLASLVSATEF</sequence>
<dbReference type="GeneID" id="25254261"/>
<dbReference type="OrthoDB" id="331029at2759"/>
<accession>U6L599</accession>
<evidence type="ECO:0000256" key="1">
    <source>
        <dbReference type="SAM" id="Coils"/>
    </source>
</evidence>
<feature type="coiled-coil region" evidence="1">
    <location>
        <begin position="148"/>
        <end position="175"/>
    </location>
</feature>
<keyword evidence="4" id="KW-1185">Reference proteome</keyword>
<dbReference type="PANTHER" id="PTHR13270:SF13">
    <property type="entry name" value="LIMPET, ISOFORM K"/>
    <property type="match status" value="1"/>
</dbReference>
<dbReference type="EMBL" id="HG678378">
    <property type="protein sequence ID" value="CDJ45567.1"/>
    <property type="molecule type" value="Genomic_DNA"/>
</dbReference>
<evidence type="ECO:0000313" key="4">
    <source>
        <dbReference type="Proteomes" id="UP000030747"/>
    </source>
</evidence>
<gene>
    <name evidence="3" type="ORF">ETH_00025755</name>
</gene>
<feature type="compositionally biased region" description="Pro residues" evidence="2">
    <location>
        <begin position="15"/>
        <end position="25"/>
    </location>
</feature>
<feature type="non-terminal residue" evidence="3">
    <location>
        <position position="1"/>
    </location>
</feature>
<dbReference type="RefSeq" id="XP_013236313.1">
    <property type="nucleotide sequence ID" value="XM_013380859.1"/>
</dbReference>
<name>U6L599_EIMTE</name>
<reference evidence="3" key="2">
    <citation type="submission" date="2013-10" db="EMBL/GenBank/DDBJ databases">
        <authorList>
            <person name="Aslett M."/>
        </authorList>
    </citation>
    <scope>NUCLEOTIDE SEQUENCE [LARGE SCALE GENOMIC DNA]</scope>
    <source>
        <strain evidence="3">Houghton</strain>
    </source>
</reference>
<keyword evidence="1" id="KW-0175">Coiled coil</keyword>
<dbReference type="PANTHER" id="PTHR13270">
    <property type="entry name" value="PROTEIN C20ORF116-RELATED"/>
    <property type="match status" value="1"/>
</dbReference>
<evidence type="ECO:0000256" key="2">
    <source>
        <dbReference type="SAM" id="MobiDB-lite"/>
    </source>
</evidence>